<dbReference type="EMBL" id="FOSP01000012">
    <property type="protein sequence ID" value="SFK67789.1"/>
    <property type="molecule type" value="Genomic_DNA"/>
</dbReference>
<accession>A0A1I4BIE9</accession>
<name>A0A1I4BIE9_9PROT</name>
<dbReference type="AlphaFoldDB" id="A0A1I4BIE9"/>
<dbReference type="Gene3D" id="3.20.20.450">
    <property type="entry name" value="EAL domain"/>
    <property type="match status" value="1"/>
</dbReference>
<evidence type="ECO:0000259" key="1">
    <source>
        <dbReference type="PROSITE" id="PS50883"/>
    </source>
</evidence>
<dbReference type="InterPro" id="IPR043128">
    <property type="entry name" value="Rev_trsase/Diguanyl_cyclase"/>
</dbReference>
<dbReference type="SUPFAM" id="SSF141868">
    <property type="entry name" value="EAL domain-like"/>
    <property type="match status" value="1"/>
</dbReference>
<dbReference type="RefSeq" id="WP_090699325.1">
    <property type="nucleotide sequence ID" value="NZ_FOSP01000012.1"/>
</dbReference>
<dbReference type="PROSITE" id="PS50887">
    <property type="entry name" value="GGDEF"/>
    <property type="match status" value="1"/>
</dbReference>
<proteinExistence type="predicted"/>
<protein>
    <submittedName>
        <fullName evidence="3">EAL domain, c-di-GMP-specific phosphodiesterase class I (Or its enzymatically inactive variant)</fullName>
    </submittedName>
</protein>
<organism evidence="3 4">
    <name type="scientific">Nitrosomonas aestuarii</name>
    <dbReference type="NCBI Taxonomy" id="52441"/>
    <lineage>
        <taxon>Bacteria</taxon>
        <taxon>Pseudomonadati</taxon>
        <taxon>Pseudomonadota</taxon>
        <taxon>Betaproteobacteria</taxon>
        <taxon>Nitrosomonadales</taxon>
        <taxon>Nitrosomonadaceae</taxon>
        <taxon>Nitrosomonas</taxon>
    </lineage>
</organism>
<sequence>MAMHSYQNFLQTASVALLNANSVNAHSALLVVNLEGLPELDGILGYSEVDAILDQLVQQLSQALNATDIVGPSGRYQVCCLLTDLLTDNHALLAAHKILRIFALSFQFKKRRITLLPRIGVALNSGNVNQLQQLMCNASSALHQARCDKAPVRLFDEKEKNLLLSGIDIWSELDRAIETGELQLVYQPQLWIATGKIRSTEALLRWNHPSRGNIPPDQLVHVAEGTELMIKLSLWVFNTALRQCAEYRRAGVDAGVSINLSAGDLCDPELVDLIEQAVNIWNVAPSDVMIELTETAIMGDQPGSLETLHALKNIGFKLAMDDFGTGYSSMERLLQLPLDEVKIDRMFIRGMLNQPAYERIVETMINMGHQLGLDVIAEGVEDLATFERLRTLGCDVVQGYFVGAGMPIAALIEEFAAMNQNSVPLENI</sequence>
<reference evidence="4" key="1">
    <citation type="submission" date="2016-10" db="EMBL/GenBank/DDBJ databases">
        <authorList>
            <person name="Varghese N."/>
            <person name="Submissions S."/>
        </authorList>
    </citation>
    <scope>NUCLEOTIDE SEQUENCE [LARGE SCALE GENOMIC DNA]</scope>
    <source>
        <strain evidence="4">Nm69</strain>
    </source>
</reference>
<dbReference type="Proteomes" id="UP000199533">
    <property type="component" value="Unassembled WGS sequence"/>
</dbReference>
<dbReference type="OrthoDB" id="9813903at2"/>
<evidence type="ECO:0000259" key="2">
    <source>
        <dbReference type="PROSITE" id="PS50887"/>
    </source>
</evidence>
<gene>
    <name evidence="3" type="ORF">SAMN05216302_101222</name>
</gene>
<dbReference type="CDD" id="cd01948">
    <property type="entry name" value="EAL"/>
    <property type="match status" value="1"/>
</dbReference>
<dbReference type="SMART" id="SM00267">
    <property type="entry name" value="GGDEF"/>
    <property type="match status" value="1"/>
</dbReference>
<evidence type="ECO:0000313" key="3">
    <source>
        <dbReference type="EMBL" id="SFK67789.1"/>
    </source>
</evidence>
<dbReference type="PANTHER" id="PTHR33121:SF79">
    <property type="entry name" value="CYCLIC DI-GMP PHOSPHODIESTERASE PDED-RELATED"/>
    <property type="match status" value="1"/>
</dbReference>
<evidence type="ECO:0000313" key="4">
    <source>
        <dbReference type="Proteomes" id="UP000199533"/>
    </source>
</evidence>
<dbReference type="InterPro" id="IPR001633">
    <property type="entry name" value="EAL_dom"/>
</dbReference>
<dbReference type="SMART" id="SM00052">
    <property type="entry name" value="EAL"/>
    <property type="match status" value="1"/>
</dbReference>
<dbReference type="PROSITE" id="PS50883">
    <property type="entry name" value="EAL"/>
    <property type="match status" value="1"/>
</dbReference>
<dbReference type="Pfam" id="PF00990">
    <property type="entry name" value="GGDEF"/>
    <property type="match status" value="1"/>
</dbReference>
<dbReference type="InterPro" id="IPR000160">
    <property type="entry name" value="GGDEF_dom"/>
</dbReference>
<keyword evidence="4" id="KW-1185">Reference proteome</keyword>
<dbReference type="GO" id="GO:0071111">
    <property type="term" value="F:cyclic-guanylate-specific phosphodiesterase activity"/>
    <property type="evidence" value="ECO:0007669"/>
    <property type="project" value="InterPro"/>
</dbReference>
<dbReference type="InterPro" id="IPR050706">
    <property type="entry name" value="Cyclic-di-GMP_PDE-like"/>
</dbReference>
<dbReference type="PANTHER" id="PTHR33121">
    <property type="entry name" value="CYCLIC DI-GMP PHOSPHODIESTERASE PDEF"/>
    <property type="match status" value="1"/>
</dbReference>
<dbReference type="InterPro" id="IPR035919">
    <property type="entry name" value="EAL_sf"/>
</dbReference>
<dbReference type="Pfam" id="PF00563">
    <property type="entry name" value="EAL"/>
    <property type="match status" value="1"/>
</dbReference>
<dbReference type="InterPro" id="IPR029787">
    <property type="entry name" value="Nucleotide_cyclase"/>
</dbReference>
<dbReference type="STRING" id="52441.SAMN05216302_101222"/>
<feature type="domain" description="EAL" evidence="1">
    <location>
        <begin position="166"/>
        <end position="419"/>
    </location>
</feature>
<dbReference type="SUPFAM" id="SSF55073">
    <property type="entry name" value="Nucleotide cyclase"/>
    <property type="match status" value="1"/>
</dbReference>
<dbReference type="Gene3D" id="3.30.70.270">
    <property type="match status" value="1"/>
</dbReference>
<feature type="domain" description="GGDEF" evidence="2">
    <location>
        <begin position="25"/>
        <end position="157"/>
    </location>
</feature>